<dbReference type="InterPro" id="IPR020593">
    <property type="entry name" value="G-glutamylP_reductase_CS"/>
</dbReference>
<dbReference type="GO" id="GO:0005737">
    <property type="term" value="C:cytoplasm"/>
    <property type="evidence" value="ECO:0007669"/>
    <property type="project" value="UniProtKB-SubCell"/>
</dbReference>
<keyword evidence="2 7" id="KW-0028">Amino-acid biosynthesis</keyword>
<dbReference type="RefSeq" id="WP_134174498.1">
    <property type="nucleotide sequence ID" value="NZ_SODI01000001.1"/>
</dbReference>
<evidence type="ECO:0000313" key="9">
    <source>
        <dbReference type="EMBL" id="TFD78378.1"/>
    </source>
</evidence>
<keyword evidence="4 7" id="KW-0521">NADP</keyword>
<feature type="domain" description="Aldehyde dehydrogenase" evidence="8">
    <location>
        <begin position="103"/>
        <end position="289"/>
    </location>
</feature>
<dbReference type="OrthoDB" id="9809970at2"/>
<keyword evidence="7" id="KW-0963">Cytoplasm</keyword>
<evidence type="ECO:0000256" key="2">
    <source>
        <dbReference type="ARBA" id="ARBA00022605"/>
    </source>
</evidence>
<dbReference type="Pfam" id="PF00171">
    <property type="entry name" value="Aldedh"/>
    <property type="match status" value="2"/>
</dbReference>
<keyword evidence="10" id="KW-1185">Reference proteome</keyword>
<dbReference type="UniPathway" id="UPA00098">
    <property type="reaction ID" value="UER00360"/>
</dbReference>
<dbReference type="AlphaFoldDB" id="A0A4Y8KN02"/>
<comment type="subcellular location">
    <subcellularLocation>
        <location evidence="7">Cytoplasm</location>
    </subcellularLocation>
</comment>
<dbReference type="InterPro" id="IPR000965">
    <property type="entry name" value="GPR_dom"/>
</dbReference>
<dbReference type="InterPro" id="IPR016162">
    <property type="entry name" value="Ald_DH_N"/>
</dbReference>
<dbReference type="InterPro" id="IPR016161">
    <property type="entry name" value="Ald_DH/histidinol_DH"/>
</dbReference>
<dbReference type="Gene3D" id="3.40.605.10">
    <property type="entry name" value="Aldehyde Dehydrogenase, Chain A, domain 1"/>
    <property type="match status" value="1"/>
</dbReference>
<dbReference type="Proteomes" id="UP000298218">
    <property type="component" value="Unassembled WGS sequence"/>
</dbReference>
<feature type="domain" description="Aldehyde dehydrogenase" evidence="8">
    <location>
        <begin position="324"/>
        <end position="412"/>
    </location>
</feature>
<protein>
    <recommendedName>
        <fullName evidence="7">Gamma-glutamyl phosphate reductase</fullName>
        <shortName evidence="7">GPR</shortName>
        <ecNumber evidence="7">1.2.1.41</ecNumber>
    </recommendedName>
    <alternativeName>
        <fullName evidence="7">Glutamate-5-semialdehyde dehydrogenase</fullName>
    </alternativeName>
    <alternativeName>
        <fullName evidence="7">Glutamyl-gamma-semialdehyde dehydrogenase</fullName>
        <shortName evidence="7">GSA dehydrogenase</shortName>
    </alternativeName>
</protein>
<comment type="similarity">
    <text evidence="7">Belongs to the gamma-glutamyl phosphate reductase family.</text>
</comment>
<dbReference type="PIRSF" id="PIRSF000151">
    <property type="entry name" value="GPR"/>
    <property type="match status" value="1"/>
</dbReference>
<dbReference type="PANTHER" id="PTHR11063">
    <property type="entry name" value="GLUTAMATE SEMIALDEHYDE DEHYDROGENASE"/>
    <property type="match status" value="1"/>
</dbReference>
<dbReference type="InterPro" id="IPR015590">
    <property type="entry name" value="Aldehyde_DH_dom"/>
</dbReference>
<evidence type="ECO:0000256" key="4">
    <source>
        <dbReference type="ARBA" id="ARBA00022857"/>
    </source>
</evidence>
<comment type="pathway">
    <text evidence="1 7">Amino-acid biosynthesis; L-proline biosynthesis; L-glutamate 5-semialdehyde from L-glutamate: step 2/2.</text>
</comment>
<evidence type="ECO:0000313" key="10">
    <source>
        <dbReference type="Proteomes" id="UP000298218"/>
    </source>
</evidence>
<dbReference type="InterPro" id="IPR016163">
    <property type="entry name" value="Ald_DH_C"/>
</dbReference>
<dbReference type="CDD" id="cd07079">
    <property type="entry name" value="ALDH_F18-19_ProA-GPR"/>
    <property type="match status" value="1"/>
</dbReference>
<proteinExistence type="inferred from homology"/>
<name>A0A4Y8KN02_9MICO</name>
<gene>
    <name evidence="7" type="primary">proA</name>
    <name evidence="9" type="ORF">E3T53_09215</name>
</gene>
<reference evidence="9 10" key="1">
    <citation type="submission" date="2019-03" db="EMBL/GenBank/DDBJ databases">
        <title>Genomics of glacier-inhabiting Cryobacterium strains.</title>
        <authorList>
            <person name="Liu Q."/>
            <person name="Xin Y.-H."/>
        </authorList>
    </citation>
    <scope>NUCLEOTIDE SEQUENCE [LARGE SCALE GENOMIC DNA]</scope>
    <source>
        <strain evidence="9 10">CGMCC 1.4292</strain>
    </source>
</reference>
<keyword evidence="3 7" id="KW-0641">Proline biosynthesis</keyword>
<sequence length="422" mass="44436">MLQPVLPDVQLTPTLEDARRASIDLASAPTALKNAALGAIADRLRGSVDTILTANRADLAAGEKNGLTVGLLDRLALDEARVAALADAVMQIALLTDPVGEVVRGSTMPNAIKLSQVRVPFGVIGVIYEARPNVTVDLAALALKSGNAVVLRGGSAAENTNRVLVALVQDAIESVGLPRAAVQTIDPFGRAGATELMKARGHVDVLIPRGSASLIRTVVTEANVPVIETGSGVVHIFLDESANEQWAIDIVHNSKVQRPSVCNALETLLVHRSAAARVLPGVLDKLTEAGVTIHADARVRALYPTAIAATDEDWSTEYMSLDVSVAIVDSLDEAITHIRQYSTGHTESIITNDLGNAERFLNEVDSASVVVNASTRFTDGAEFGFGAEVGISTQKLHARGPMGLPELTSTKWILRGSGQVRA</sequence>
<dbReference type="GO" id="GO:0055129">
    <property type="term" value="P:L-proline biosynthetic process"/>
    <property type="evidence" value="ECO:0007669"/>
    <property type="project" value="UniProtKB-UniRule"/>
</dbReference>
<evidence type="ECO:0000256" key="5">
    <source>
        <dbReference type="ARBA" id="ARBA00023002"/>
    </source>
</evidence>
<dbReference type="NCBIfam" id="TIGR00407">
    <property type="entry name" value="proA"/>
    <property type="match status" value="1"/>
</dbReference>
<comment type="caution">
    <text evidence="9">The sequence shown here is derived from an EMBL/GenBank/DDBJ whole genome shotgun (WGS) entry which is preliminary data.</text>
</comment>
<dbReference type="SUPFAM" id="SSF53720">
    <property type="entry name" value="ALDH-like"/>
    <property type="match status" value="1"/>
</dbReference>
<evidence type="ECO:0000259" key="8">
    <source>
        <dbReference type="Pfam" id="PF00171"/>
    </source>
</evidence>
<dbReference type="FunFam" id="3.40.309.10:FF:000006">
    <property type="entry name" value="Gamma-glutamyl phosphate reductase"/>
    <property type="match status" value="1"/>
</dbReference>
<dbReference type="PROSITE" id="PS01223">
    <property type="entry name" value="PROA"/>
    <property type="match status" value="1"/>
</dbReference>
<dbReference type="EMBL" id="SOHQ01000028">
    <property type="protein sequence ID" value="TFD78378.1"/>
    <property type="molecule type" value="Genomic_DNA"/>
</dbReference>
<dbReference type="Gene3D" id="3.40.309.10">
    <property type="entry name" value="Aldehyde Dehydrogenase, Chain A, domain 2"/>
    <property type="match status" value="1"/>
</dbReference>
<dbReference type="PANTHER" id="PTHR11063:SF8">
    <property type="entry name" value="DELTA-1-PYRROLINE-5-CARBOXYLATE SYNTHASE"/>
    <property type="match status" value="1"/>
</dbReference>
<dbReference type="GO" id="GO:0004350">
    <property type="term" value="F:glutamate-5-semialdehyde dehydrogenase activity"/>
    <property type="evidence" value="ECO:0007669"/>
    <property type="project" value="UniProtKB-UniRule"/>
</dbReference>
<evidence type="ECO:0000256" key="6">
    <source>
        <dbReference type="ARBA" id="ARBA00049024"/>
    </source>
</evidence>
<comment type="function">
    <text evidence="7">Catalyzes the NADPH-dependent reduction of L-glutamate 5-phosphate into L-glutamate 5-semialdehyde and phosphate. The product spontaneously undergoes cyclization to form 1-pyrroline-5-carboxylate.</text>
</comment>
<dbReference type="GO" id="GO:0050661">
    <property type="term" value="F:NADP binding"/>
    <property type="evidence" value="ECO:0007669"/>
    <property type="project" value="InterPro"/>
</dbReference>
<evidence type="ECO:0000256" key="7">
    <source>
        <dbReference type="HAMAP-Rule" id="MF_00412"/>
    </source>
</evidence>
<organism evidence="9 10">
    <name type="scientific">Cryobacterium psychrophilum</name>
    <dbReference type="NCBI Taxonomy" id="41988"/>
    <lineage>
        <taxon>Bacteria</taxon>
        <taxon>Bacillati</taxon>
        <taxon>Actinomycetota</taxon>
        <taxon>Actinomycetes</taxon>
        <taxon>Micrococcales</taxon>
        <taxon>Microbacteriaceae</taxon>
        <taxon>Cryobacterium</taxon>
    </lineage>
</organism>
<evidence type="ECO:0000256" key="1">
    <source>
        <dbReference type="ARBA" id="ARBA00004985"/>
    </source>
</evidence>
<dbReference type="EC" id="1.2.1.41" evidence="7"/>
<keyword evidence="5 7" id="KW-0560">Oxidoreductase</keyword>
<evidence type="ECO:0000256" key="3">
    <source>
        <dbReference type="ARBA" id="ARBA00022650"/>
    </source>
</evidence>
<dbReference type="NCBIfam" id="NF001221">
    <property type="entry name" value="PRK00197.1"/>
    <property type="match status" value="1"/>
</dbReference>
<accession>A0A4Y8KN02</accession>
<comment type="catalytic activity">
    <reaction evidence="6 7">
        <text>L-glutamate 5-semialdehyde + phosphate + NADP(+) = L-glutamyl 5-phosphate + NADPH + H(+)</text>
        <dbReference type="Rhea" id="RHEA:19541"/>
        <dbReference type="ChEBI" id="CHEBI:15378"/>
        <dbReference type="ChEBI" id="CHEBI:43474"/>
        <dbReference type="ChEBI" id="CHEBI:57783"/>
        <dbReference type="ChEBI" id="CHEBI:58066"/>
        <dbReference type="ChEBI" id="CHEBI:58274"/>
        <dbReference type="ChEBI" id="CHEBI:58349"/>
        <dbReference type="EC" id="1.2.1.41"/>
    </reaction>
</comment>
<dbReference type="HAMAP" id="MF_00412">
    <property type="entry name" value="ProA"/>
    <property type="match status" value="1"/>
</dbReference>
<dbReference type="InterPro" id="IPR012134">
    <property type="entry name" value="Glu-5-SA_DH"/>
</dbReference>